<organism evidence="3 4">
    <name type="scientific">Kribbella pratensis</name>
    <dbReference type="NCBI Taxonomy" id="2512112"/>
    <lineage>
        <taxon>Bacteria</taxon>
        <taxon>Bacillati</taxon>
        <taxon>Actinomycetota</taxon>
        <taxon>Actinomycetes</taxon>
        <taxon>Propionibacteriales</taxon>
        <taxon>Kribbellaceae</taxon>
        <taxon>Kribbella</taxon>
    </lineage>
</organism>
<feature type="compositionally biased region" description="Pro residues" evidence="1">
    <location>
        <begin position="52"/>
        <end position="65"/>
    </location>
</feature>
<proteinExistence type="predicted"/>
<evidence type="ECO:0000313" key="3">
    <source>
        <dbReference type="EMBL" id="TDW90338.1"/>
    </source>
</evidence>
<reference evidence="3 4" key="1">
    <citation type="submission" date="2019-03" db="EMBL/GenBank/DDBJ databases">
        <title>Genomic Encyclopedia of Type Strains, Phase III (KMG-III): the genomes of soil and plant-associated and newly described type strains.</title>
        <authorList>
            <person name="Whitman W."/>
        </authorList>
    </citation>
    <scope>NUCLEOTIDE SEQUENCE [LARGE SCALE GENOMIC DNA]</scope>
    <source>
        <strain evidence="3 4">VKMAc-2574</strain>
    </source>
</reference>
<dbReference type="EMBL" id="SODU01000002">
    <property type="protein sequence ID" value="TDW90338.1"/>
    <property type="molecule type" value="Genomic_DNA"/>
</dbReference>
<dbReference type="Proteomes" id="UP000295060">
    <property type="component" value="Unassembled WGS sequence"/>
</dbReference>
<evidence type="ECO:0000256" key="2">
    <source>
        <dbReference type="SAM" id="Phobius"/>
    </source>
</evidence>
<accession>A0ABY2FGX1</accession>
<protein>
    <submittedName>
        <fullName evidence="3">Uncharacterized protein</fullName>
    </submittedName>
</protein>
<feature type="region of interest" description="Disordered" evidence="1">
    <location>
        <begin position="1"/>
        <end position="116"/>
    </location>
</feature>
<keyword evidence="2" id="KW-1133">Transmembrane helix</keyword>
<gene>
    <name evidence="3" type="ORF">EV137_4154</name>
</gene>
<feature type="transmembrane region" description="Helical" evidence="2">
    <location>
        <begin position="122"/>
        <end position="142"/>
    </location>
</feature>
<name>A0ABY2FGX1_9ACTN</name>
<keyword evidence="2" id="KW-0812">Transmembrane</keyword>
<comment type="caution">
    <text evidence="3">The sequence shown here is derived from an EMBL/GenBank/DDBJ whole genome shotgun (WGS) entry which is preliminary data.</text>
</comment>
<evidence type="ECO:0000313" key="4">
    <source>
        <dbReference type="Proteomes" id="UP000295060"/>
    </source>
</evidence>
<feature type="compositionally biased region" description="Low complexity" evidence="1">
    <location>
        <begin position="66"/>
        <end position="79"/>
    </location>
</feature>
<dbReference type="RefSeq" id="WP_202871053.1">
    <property type="nucleotide sequence ID" value="NZ_SODU01000002.1"/>
</dbReference>
<evidence type="ECO:0000256" key="1">
    <source>
        <dbReference type="SAM" id="MobiDB-lite"/>
    </source>
</evidence>
<keyword evidence="2" id="KW-0472">Membrane</keyword>
<feature type="region of interest" description="Disordered" evidence="1">
    <location>
        <begin position="145"/>
        <end position="202"/>
    </location>
</feature>
<feature type="compositionally biased region" description="Low complexity" evidence="1">
    <location>
        <begin position="87"/>
        <end position="105"/>
    </location>
</feature>
<keyword evidence="4" id="KW-1185">Reference proteome</keyword>
<sequence>MSDQQPPAWNPDHRPTGPYGAPPPQGGTPSQPYDAPPQHTAPLPRYGQPPHQGQPPQPGQPPLHSGPPQYGNQAPQYGTQPPPYGGQPPQYGGQPPQYGGQPPQGLYSGSHQPATKRPKGPWLLVGAVGVVVALVAGAVVLLTTRGDDNSDAGAPVPTATYTDSVETPTASPSTEPPSTTPSTTPTPSYTPKPTPAERRRTLKDVDKGIAVYDDVYVAPAAGWRKSRSTTYSVTLGATTKAGAAMVVVSPAGISPRTAVVAVAQALIKADHLKAAKQGPVRTVSPANSNIGAQAEMTYSGRYAAPNGAVFSLVSRCTTMTGVESIHNVTVTLCVAARKDAQKSVFKDGDRMLASIARSI</sequence>